<dbReference type="RefSeq" id="WP_377908020.1">
    <property type="nucleotide sequence ID" value="NZ_JBHSGK010000003.1"/>
</dbReference>
<gene>
    <name evidence="1" type="ORF">ACFO4L_02250</name>
</gene>
<evidence type="ECO:0000313" key="1">
    <source>
        <dbReference type="EMBL" id="MFC4735396.1"/>
    </source>
</evidence>
<evidence type="ECO:0000313" key="2">
    <source>
        <dbReference type="Proteomes" id="UP001595896"/>
    </source>
</evidence>
<comment type="caution">
    <text evidence="1">The sequence shown here is derived from an EMBL/GenBank/DDBJ whole genome shotgun (WGS) entry which is preliminary data.</text>
</comment>
<organism evidence="1 2">
    <name type="scientific">Bacillus daqingensis</name>
    <dbReference type="NCBI Taxonomy" id="872396"/>
    <lineage>
        <taxon>Bacteria</taxon>
        <taxon>Bacillati</taxon>
        <taxon>Bacillota</taxon>
        <taxon>Bacilli</taxon>
        <taxon>Bacillales</taxon>
        <taxon>Bacillaceae</taxon>
        <taxon>Bacillus</taxon>
    </lineage>
</organism>
<dbReference type="Pfam" id="PF08863">
    <property type="entry name" value="YolD"/>
    <property type="match status" value="1"/>
</dbReference>
<keyword evidence="2" id="KW-1185">Reference proteome</keyword>
<protein>
    <submittedName>
        <fullName evidence="1">YolD-like family protein</fullName>
    </submittedName>
</protein>
<accession>A0ABV9NRA3</accession>
<proteinExistence type="predicted"/>
<dbReference type="EMBL" id="JBHSGK010000003">
    <property type="protein sequence ID" value="MFC4735396.1"/>
    <property type="molecule type" value="Genomic_DNA"/>
</dbReference>
<sequence>MKDRYLKRGNLMWEGSRMMLHEHTAALKKRAELQKRTPPPSLTSEDWALFGERLHTASFQGFEVELLFWEDGAVYSAVGVPVLSEKRIYIEGTELKPEQLIRVTYA</sequence>
<reference evidence="2" key="1">
    <citation type="journal article" date="2019" name="Int. J. Syst. Evol. Microbiol.">
        <title>The Global Catalogue of Microorganisms (GCM) 10K type strain sequencing project: providing services to taxonomists for standard genome sequencing and annotation.</title>
        <authorList>
            <consortium name="The Broad Institute Genomics Platform"/>
            <consortium name="The Broad Institute Genome Sequencing Center for Infectious Disease"/>
            <person name="Wu L."/>
            <person name="Ma J."/>
        </authorList>
    </citation>
    <scope>NUCLEOTIDE SEQUENCE [LARGE SCALE GENOMIC DNA]</scope>
    <source>
        <strain evidence="2">JCM 12165</strain>
    </source>
</reference>
<dbReference type="InterPro" id="IPR014962">
    <property type="entry name" value="YolD"/>
</dbReference>
<dbReference type="Proteomes" id="UP001595896">
    <property type="component" value="Unassembled WGS sequence"/>
</dbReference>
<name>A0ABV9NRA3_9BACI</name>